<accession>A0A2G8SI99</accession>
<feature type="region of interest" description="Disordered" evidence="4">
    <location>
        <begin position="1"/>
        <end position="20"/>
    </location>
</feature>
<dbReference type="AlphaFoldDB" id="A0A2G8SI99"/>
<gene>
    <name evidence="6" type="ORF">GSI_04103</name>
</gene>
<sequence length="471" mass="52494">MSAPYLRTQPLPLPSSQRIPDDATMEHKYAPQTLPVYSAGELSRNQFLCLWAAGIPIVLTQAQKKFQGHWDPGYFITHYGKLSVTPIDCETDREAPRMAASNFFALLLKRSDQQATLKLKDWPPKADFRTTFGRLDYGFFRSVPVECADMVCKGGIYNLAAHFPEGAVAPDLGPKLYIAMGAKGDTNGTTKLHLDVTCAINIMMWSEDTTSRQPGAEWQIFPADSVDDLRSFLREEFSLSSDEDPIHQQHYYLSHLMLTRLREKYGVSPWTIYQYFGDIVLIPAGCPHQVRNLTHAIKAACDFVSPQNLHRTINLAASLRTHRIASGSGEDLLQLQALVWFGWLAMAAYADGQTNLIWNIGDVGISEPNPDQGETSLQTIATSPESSSNTAKRARKKAKILPNLACRITCPFAGTCSMGGRLRSVLGTLDHLRDSHPEAYQKIDGPSLKELRNTDDDHFVKKLLDLLGLRE</sequence>
<dbReference type="PROSITE" id="PS51184">
    <property type="entry name" value="JMJC"/>
    <property type="match status" value="1"/>
</dbReference>
<dbReference type="OrthoDB" id="1667110at2759"/>
<name>A0A2G8SI99_9APHY</name>
<evidence type="ECO:0000256" key="1">
    <source>
        <dbReference type="ARBA" id="ARBA00004123"/>
    </source>
</evidence>
<evidence type="ECO:0000313" key="6">
    <source>
        <dbReference type="EMBL" id="PIL33480.1"/>
    </source>
</evidence>
<evidence type="ECO:0000313" key="7">
    <source>
        <dbReference type="Proteomes" id="UP000230002"/>
    </source>
</evidence>
<dbReference type="SUPFAM" id="SSF51197">
    <property type="entry name" value="Clavaminate synthase-like"/>
    <property type="match status" value="1"/>
</dbReference>
<dbReference type="PANTHER" id="PTHR12549">
    <property type="entry name" value="JMJC DOMAIN-CONTAINING HISTONE DEMETHYLATION PROTEIN"/>
    <property type="match status" value="1"/>
</dbReference>
<dbReference type="InterPro" id="IPR045109">
    <property type="entry name" value="LSDs-like"/>
</dbReference>
<keyword evidence="3" id="KW-0539">Nucleus</keyword>
<reference evidence="6 7" key="1">
    <citation type="journal article" date="2015" name="Sci. Rep.">
        <title>Chromosome-level genome map provides insights into diverse defense mechanisms in the medicinal fungus Ganoderma sinense.</title>
        <authorList>
            <person name="Zhu Y."/>
            <person name="Xu J."/>
            <person name="Sun C."/>
            <person name="Zhou S."/>
            <person name="Xu H."/>
            <person name="Nelson D.R."/>
            <person name="Qian J."/>
            <person name="Song J."/>
            <person name="Luo H."/>
            <person name="Xiang L."/>
            <person name="Li Y."/>
            <person name="Xu Z."/>
            <person name="Ji A."/>
            <person name="Wang L."/>
            <person name="Lu S."/>
            <person name="Hayward A."/>
            <person name="Sun W."/>
            <person name="Li X."/>
            <person name="Schwartz D.C."/>
            <person name="Wang Y."/>
            <person name="Chen S."/>
        </authorList>
    </citation>
    <scope>NUCLEOTIDE SEQUENCE [LARGE SCALE GENOMIC DNA]</scope>
    <source>
        <strain evidence="6 7">ZZ0214-1</strain>
    </source>
</reference>
<dbReference type="GO" id="GO:0031490">
    <property type="term" value="F:chromatin DNA binding"/>
    <property type="evidence" value="ECO:0007669"/>
    <property type="project" value="TreeGrafter"/>
</dbReference>
<evidence type="ECO:0000256" key="4">
    <source>
        <dbReference type="SAM" id="MobiDB-lite"/>
    </source>
</evidence>
<dbReference type="STRING" id="1077348.A0A2G8SI99"/>
<feature type="compositionally biased region" description="Polar residues" evidence="4">
    <location>
        <begin position="372"/>
        <end position="391"/>
    </location>
</feature>
<dbReference type="GO" id="GO:0006357">
    <property type="term" value="P:regulation of transcription by RNA polymerase II"/>
    <property type="evidence" value="ECO:0007669"/>
    <property type="project" value="TreeGrafter"/>
</dbReference>
<dbReference type="PANTHER" id="PTHR12549:SF38">
    <property type="entry name" value="JMJC DOMAIN-CONTAINING HISTONE DEMETHYLASE 2, ISOFORM A"/>
    <property type="match status" value="1"/>
</dbReference>
<dbReference type="InterPro" id="IPR003347">
    <property type="entry name" value="JmjC_dom"/>
</dbReference>
<dbReference type="GO" id="GO:0046872">
    <property type="term" value="F:metal ion binding"/>
    <property type="evidence" value="ECO:0007669"/>
    <property type="project" value="UniProtKB-KW"/>
</dbReference>
<feature type="domain" description="JmjC" evidence="5">
    <location>
        <begin position="152"/>
        <end position="320"/>
    </location>
</feature>
<evidence type="ECO:0000256" key="3">
    <source>
        <dbReference type="ARBA" id="ARBA00023242"/>
    </source>
</evidence>
<evidence type="ECO:0000256" key="2">
    <source>
        <dbReference type="ARBA" id="ARBA00022723"/>
    </source>
</evidence>
<proteinExistence type="predicted"/>
<dbReference type="GO" id="GO:0032454">
    <property type="term" value="F:histone H3K9 demethylase activity"/>
    <property type="evidence" value="ECO:0007669"/>
    <property type="project" value="InterPro"/>
</dbReference>
<dbReference type="SMART" id="SM00558">
    <property type="entry name" value="JmjC"/>
    <property type="match status" value="1"/>
</dbReference>
<comment type="caution">
    <text evidence="6">The sequence shown here is derived from an EMBL/GenBank/DDBJ whole genome shotgun (WGS) entry which is preliminary data.</text>
</comment>
<dbReference type="GO" id="GO:0000785">
    <property type="term" value="C:chromatin"/>
    <property type="evidence" value="ECO:0007669"/>
    <property type="project" value="TreeGrafter"/>
</dbReference>
<dbReference type="EMBL" id="AYKW01000007">
    <property type="protein sequence ID" value="PIL33480.1"/>
    <property type="molecule type" value="Genomic_DNA"/>
</dbReference>
<feature type="region of interest" description="Disordered" evidence="4">
    <location>
        <begin position="370"/>
        <end position="391"/>
    </location>
</feature>
<dbReference type="GO" id="GO:0003712">
    <property type="term" value="F:transcription coregulator activity"/>
    <property type="evidence" value="ECO:0007669"/>
    <property type="project" value="TreeGrafter"/>
</dbReference>
<organism evidence="6 7">
    <name type="scientific">Ganoderma sinense ZZ0214-1</name>
    <dbReference type="NCBI Taxonomy" id="1077348"/>
    <lineage>
        <taxon>Eukaryota</taxon>
        <taxon>Fungi</taxon>
        <taxon>Dikarya</taxon>
        <taxon>Basidiomycota</taxon>
        <taxon>Agaricomycotina</taxon>
        <taxon>Agaricomycetes</taxon>
        <taxon>Polyporales</taxon>
        <taxon>Polyporaceae</taxon>
        <taxon>Ganoderma</taxon>
    </lineage>
</organism>
<dbReference type="GO" id="GO:0000118">
    <property type="term" value="C:histone deacetylase complex"/>
    <property type="evidence" value="ECO:0007669"/>
    <property type="project" value="TreeGrafter"/>
</dbReference>
<keyword evidence="2" id="KW-0479">Metal-binding</keyword>
<dbReference type="Pfam" id="PF02373">
    <property type="entry name" value="JmjC"/>
    <property type="match status" value="1"/>
</dbReference>
<dbReference type="Proteomes" id="UP000230002">
    <property type="component" value="Unassembled WGS sequence"/>
</dbReference>
<dbReference type="CDD" id="cd02208">
    <property type="entry name" value="cupin_RmlC-like"/>
    <property type="match status" value="1"/>
</dbReference>
<evidence type="ECO:0000259" key="5">
    <source>
        <dbReference type="PROSITE" id="PS51184"/>
    </source>
</evidence>
<keyword evidence="7" id="KW-1185">Reference proteome</keyword>
<dbReference type="Gene3D" id="2.60.120.650">
    <property type="entry name" value="Cupin"/>
    <property type="match status" value="1"/>
</dbReference>
<comment type="subcellular location">
    <subcellularLocation>
        <location evidence="1">Nucleus</location>
    </subcellularLocation>
</comment>
<protein>
    <submittedName>
        <fullName evidence="6">Transcription factor</fullName>
    </submittedName>
</protein>